<gene>
    <name evidence="1" type="ORF">SAMN05216456_1436</name>
</gene>
<dbReference type="OrthoDB" id="8452681at2"/>
<dbReference type="AlphaFoldDB" id="A0A1I7NAS0"/>
<protein>
    <recommendedName>
        <fullName evidence="3">TnsA endonuclease N terminal</fullName>
    </recommendedName>
</protein>
<reference evidence="1 2" key="1">
    <citation type="submission" date="2016-10" db="EMBL/GenBank/DDBJ databases">
        <authorList>
            <person name="de Groot N.N."/>
        </authorList>
    </citation>
    <scope>NUCLEOTIDE SEQUENCE [LARGE SCALE GENOMIC DNA]</scope>
    <source>
        <strain evidence="1 2">IPL20</strain>
    </source>
</reference>
<proteinExistence type="predicted"/>
<name>A0A1I7NAS0_9HYPH</name>
<sequence>MPKEKNSRRYLPAPQSPYVTVDDVTGIVVRGPLGMNGIGDDRDPFAHQIKPRQKGKHKTLRGSEARVVRTRGASLYSGVQPIQALGFEGKAHESGVEGDFWLVADYLWPDMTDARAQPGKVEWFDAAGKHTWYPDAWIRRPGHIDLLVECKLVSDARPEDPVEALAMRKRLEGMRLSSEIVGMRFGLYTELEIRSEPRFHNAKAMRRALTAHIGEDVINDAASLLKELPEAMSVLEFSYHLGPHAALALNVVCILERLGAIAMDRRSFFLPETMFRNLWPERD</sequence>
<accession>A0A1I7NAS0</accession>
<dbReference type="Proteomes" id="UP000199074">
    <property type="component" value="Unassembled WGS sequence"/>
</dbReference>
<keyword evidence="2" id="KW-1185">Reference proteome</keyword>
<dbReference type="EMBL" id="FPCK01000001">
    <property type="protein sequence ID" value="SFV31721.1"/>
    <property type="molecule type" value="Genomic_DNA"/>
</dbReference>
<dbReference type="RefSeq" id="WP_139232526.1">
    <property type="nucleotide sequence ID" value="NZ_FPCK01000001.1"/>
</dbReference>
<organism evidence="1 2">
    <name type="scientific">Devosia crocina</name>
    <dbReference type="NCBI Taxonomy" id="429728"/>
    <lineage>
        <taxon>Bacteria</taxon>
        <taxon>Pseudomonadati</taxon>
        <taxon>Pseudomonadota</taxon>
        <taxon>Alphaproteobacteria</taxon>
        <taxon>Hyphomicrobiales</taxon>
        <taxon>Devosiaceae</taxon>
        <taxon>Devosia</taxon>
    </lineage>
</organism>
<dbReference type="STRING" id="429728.SAMN05216456_1436"/>
<evidence type="ECO:0008006" key="3">
    <source>
        <dbReference type="Google" id="ProtNLM"/>
    </source>
</evidence>
<evidence type="ECO:0000313" key="2">
    <source>
        <dbReference type="Proteomes" id="UP000199074"/>
    </source>
</evidence>
<evidence type="ECO:0000313" key="1">
    <source>
        <dbReference type="EMBL" id="SFV31721.1"/>
    </source>
</evidence>